<dbReference type="Pfam" id="PF19567">
    <property type="entry name" value="CpsB_CapC"/>
    <property type="match status" value="1"/>
</dbReference>
<comment type="caution">
    <text evidence="5">The sequence shown here is derived from an EMBL/GenBank/DDBJ whole genome shotgun (WGS) entry which is preliminary data.</text>
</comment>
<dbReference type="PIRSF" id="PIRSF016557">
    <property type="entry name" value="Caps_synth_CpsB"/>
    <property type="match status" value="1"/>
</dbReference>
<sequence length="257" mass="28411">MIDLHAHLLPGVDDGPDTLEQSLELCRLAASSGTTHAICTPHIHPGRWENTRKSIQVKFAKLQRAVAQQCIPLHLGFAAEVRLTDEIITQITNNQIPFYGEVDGYEIMLLEFPHSHIIPGSDKLVQWLMNRKIRPLIAHPERNKQVMKDPALLQPFIDADCWLQVTAGSIIGAFGDGAQTIARQLLDDDAITVIASDGHNEKARPPVLKEAFTHTSEVYGVERAHRLMQSTPASIISSQFHGQSLAPLTPFDSVVSE</sequence>
<evidence type="ECO:0000256" key="1">
    <source>
        <dbReference type="ARBA" id="ARBA00005750"/>
    </source>
</evidence>
<accession>A0ABT3SZR8</accession>
<proteinExistence type="inferred from homology"/>
<gene>
    <name evidence="5" type="ORF">EYC87_17345</name>
</gene>
<evidence type="ECO:0000256" key="4">
    <source>
        <dbReference type="ARBA" id="ARBA00051722"/>
    </source>
</evidence>
<dbReference type="EMBL" id="SHNP01000007">
    <property type="protein sequence ID" value="MCX2975349.1"/>
    <property type="molecule type" value="Genomic_DNA"/>
</dbReference>
<evidence type="ECO:0000313" key="6">
    <source>
        <dbReference type="Proteomes" id="UP001143307"/>
    </source>
</evidence>
<dbReference type="Proteomes" id="UP001143307">
    <property type="component" value="Unassembled WGS sequence"/>
</dbReference>
<dbReference type="RefSeq" id="WP_279253987.1">
    <property type="nucleotide sequence ID" value="NZ_SHNP01000007.1"/>
</dbReference>
<comment type="catalytic activity">
    <reaction evidence="4">
        <text>O-phospho-L-tyrosyl-[protein] + H2O = L-tyrosyl-[protein] + phosphate</text>
        <dbReference type="Rhea" id="RHEA:10684"/>
        <dbReference type="Rhea" id="RHEA-COMP:10136"/>
        <dbReference type="Rhea" id="RHEA-COMP:20101"/>
        <dbReference type="ChEBI" id="CHEBI:15377"/>
        <dbReference type="ChEBI" id="CHEBI:43474"/>
        <dbReference type="ChEBI" id="CHEBI:46858"/>
        <dbReference type="ChEBI" id="CHEBI:61978"/>
        <dbReference type="EC" id="3.1.3.48"/>
    </reaction>
</comment>
<comment type="similarity">
    <text evidence="1">Belongs to the metallo-dependent hydrolases superfamily. CpsB/CapC family.</text>
</comment>
<dbReference type="PANTHER" id="PTHR39181">
    <property type="entry name" value="TYROSINE-PROTEIN PHOSPHATASE YWQE"/>
    <property type="match status" value="1"/>
</dbReference>
<keyword evidence="6" id="KW-1185">Reference proteome</keyword>
<keyword evidence="3" id="KW-0378">Hydrolase</keyword>
<organism evidence="5 6">
    <name type="scientific">Candidatus Seongchinamella marina</name>
    <dbReference type="NCBI Taxonomy" id="2518990"/>
    <lineage>
        <taxon>Bacteria</taxon>
        <taxon>Pseudomonadati</taxon>
        <taxon>Pseudomonadota</taxon>
        <taxon>Gammaproteobacteria</taxon>
        <taxon>Cellvibrionales</taxon>
        <taxon>Halieaceae</taxon>
        <taxon>Seongchinamella</taxon>
    </lineage>
</organism>
<dbReference type="EC" id="3.1.3.48" evidence="2"/>
<evidence type="ECO:0000313" key="5">
    <source>
        <dbReference type="EMBL" id="MCX2975349.1"/>
    </source>
</evidence>
<name>A0ABT3SZR8_9GAMM</name>
<dbReference type="InterPro" id="IPR016667">
    <property type="entry name" value="Caps_polysacc_synth_CpsB/CapC"/>
</dbReference>
<evidence type="ECO:0000256" key="2">
    <source>
        <dbReference type="ARBA" id="ARBA00013064"/>
    </source>
</evidence>
<protein>
    <recommendedName>
        <fullName evidence="2">protein-tyrosine-phosphatase</fullName>
        <ecNumber evidence="2">3.1.3.48</ecNumber>
    </recommendedName>
</protein>
<evidence type="ECO:0000256" key="3">
    <source>
        <dbReference type="ARBA" id="ARBA00022801"/>
    </source>
</evidence>
<dbReference type="InterPro" id="IPR016195">
    <property type="entry name" value="Pol/histidinol_Pase-like"/>
</dbReference>
<reference evidence="5" key="1">
    <citation type="submission" date="2019-02" db="EMBL/GenBank/DDBJ databases">
        <authorList>
            <person name="Li S.-H."/>
        </authorList>
    </citation>
    <scope>NUCLEOTIDE SEQUENCE</scope>
    <source>
        <strain evidence="5">IMCC8485</strain>
    </source>
</reference>
<dbReference type="Gene3D" id="3.20.20.140">
    <property type="entry name" value="Metal-dependent hydrolases"/>
    <property type="match status" value="1"/>
</dbReference>
<dbReference type="PANTHER" id="PTHR39181:SF1">
    <property type="entry name" value="TYROSINE-PROTEIN PHOSPHATASE YWQE"/>
    <property type="match status" value="1"/>
</dbReference>
<dbReference type="SUPFAM" id="SSF89550">
    <property type="entry name" value="PHP domain-like"/>
    <property type="match status" value="1"/>
</dbReference>